<dbReference type="SUPFAM" id="SSF103088">
    <property type="entry name" value="OmpA-like"/>
    <property type="match status" value="1"/>
</dbReference>
<evidence type="ECO:0000256" key="1">
    <source>
        <dbReference type="SAM" id="Phobius"/>
    </source>
</evidence>
<keyword evidence="1" id="KW-1133">Transmembrane helix</keyword>
<evidence type="ECO:0000313" key="2">
    <source>
        <dbReference type="EMBL" id="AWL09134.1"/>
    </source>
</evidence>
<organism evidence="2 3">
    <name type="scientific">Aquirufa nivalisilvae</name>
    <dbReference type="NCBI Taxonomy" id="2516557"/>
    <lineage>
        <taxon>Bacteria</taxon>
        <taxon>Pseudomonadati</taxon>
        <taxon>Bacteroidota</taxon>
        <taxon>Cytophagia</taxon>
        <taxon>Cytophagales</taxon>
        <taxon>Flectobacillaceae</taxon>
        <taxon>Aquirufa</taxon>
    </lineage>
</organism>
<dbReference type="RefSeq" id="WP_109322834.1">
    <property type="nucleotide sequence ID" value="NZ_CP029346.1"/>
</dbReference>
<sequence>MFTILEAGEREIFIQRVAQLTNESVDKIQELLPVWESIILGSSLKLIRNQIRFNALYNFIHHKSVPSKEIDVIFSGSTASVNWDKISSYGEGLFGILMPDKKSAIALLVSRELRCKSSLVVKGLGICFALYGNRLKVVDFAYMKDWNSFGEHFFAQRHDFTALCPPKLQVPISEILLLSDVFKNESSSFQSNVDEIDLKPDDEGGSSTNWKVIGLILGSILVASVIAWFVYNKMTKEEEVVSADTEEIIPIDSLAKLRDSLTKLSADSARIASDSLTHLSWPDGKAFDVPKTSALVPMFEYLTDTTNTESSELRVSEISFDAETNQLVSPYDAFFKKMVEGLNKYKDVHIRIYAFAENDSKLGLKRGFVVKNRLVGEGISPTRIEVKATGSNVNPEASVPINSQILLVLSKKSVLK</sequence>
<name>A0A2S2DUQ4_9BACT</name>
<dbReference type="EMBL" id="CP029346">
    <property type="protein sequence ID" value="AWL09134.1"/>
    <property type="molecule type" value="Genomic_DNA"/>
</dbReference>
<accession>A0A2S2DUQ4</accession>
<keyword evidence="1" id="KW-0472">Membrane</keyword>
<protein>
    <recommendedName>
        <fullName evidence="4">OmpA-like domain-containing protein</fullName>
    </recommendedName>
</protein>
<dbReference type="Gene3D" id="3.30.1330.60">
    <property type="entry name" value="OmpA-like domain"/>
    <property type="match status" value="1"/>
</dbReference>
<keyword evidence="3" id="KW-1185">Reference proteome</keyword>
<gene>
    <name evidence="2" type="ORF">HME7025_01272</name>
</gene>
<feature type="transmembrane region" description="Helical" evidence="1">
    <location>
        <begin position="212"/>
        <end position="231"/>
    </location>
</feature>
<dbReference type="KEGG" id="psez:HME7025_01272"/>
<evidence type="ECO:0000313" key="3">
    <source>
        <dbReference type="Proteomes" id="UP000245468"/>
    </source>
</evidence>
<proteinExistence type="predicted"/>
<dbReference type="InterPro" id="IPR036737">
    <property type="entry name" value="OmpA-like_sf"/>
</dbReference>
<evidence type="ECO:0008006" key="4">
    <source>
        <dbReference type="Google" id="ProtNLM"/>
    </source>
</evidence>
<dbReference type="AlphaFoldDB" id="A0A2S2DUQ4"/>
<dbReference type="Proteomes" id="UP000245468">
    <property type="component" value="Chromosome"/>
</dbReference>
<dbReference type="OrthoDB" id="957454at2"/>
<reference evidence="3" key="1">
    <citation type="submission" date="2018-05" db="EMBL/GenBank/DDBJ databases">
        <title>Pseudarcicella sp. HME7025 Genome sequencing and assembly.</title>
        <authorList>
            <person name="Kim H."/>
            <person name="Kang H."/>
            <person name="Joh K."/>
        </authorList>
    </citation>
    <scope>NUCLEOTIDE SEQUENCE [LARGE SCALE GENOMIC DNA]</scope>
    <source>
        <strain evidence="3">HME7025</strain>
    </source>
</reference>
<keyword evidence="1" id="KW-0812">Transmembrane</keyword>